<dbReference type="GO" id="GO:0016020">
    <property type="term" value="C:membrane"/>
    <property type="evidence" value="ECO:0007669"/>
    <property type="project" value="UniProtKB-SubCell"/>
</dbReference>
<dbReference type="EMBL" id="RSCL01000005">
    <property type="protein sequence ID" value="RUT07243.1"/>
    <property type="molecule type" value="Genomic_DNA"/>
</dbReference>
<dbReference type="Gene3D" id="1.20.120.1760">
    <property type="match status" value="1"/>
</dbReference>
<reference evidence="6" key="1">
    <citation type="submission" date="2018-12" db="EMBL/GenBank/DDBJ databases">
        <authorList>
            <person name="Will S."/>
            <person name="Neumann-Schaal M."/>
            <person name="Henke P."/>
        </authorList>
    </citation>
    <scope>NUCLEOTIDE SEQUENCE</scope>
    <source>
        <strain evidence="6">PCC 7102</strain>
    </source>
</reference>
<feature type="transmembrane region" description="Helical" evidence="5">
    <location>
        <begin position="63"/>
        <end position="81"/>
    </location>
</feature>
<feature type="transmembrane region" description="Helical" evidence="5">
    <location>
        <begin position="186"/>
        <end position="206"/>
    </location>
</feature>
<dbReference type="OrthoDB" id="116551at2"/>
<organism evidence="6 7">
    <name type="scientific">Dulcicalothrix desertica PCC 7102</name>
    <dbReference type="NCBI Taxonomy" id="232991"/>
    <lineage>
        <taxon>Bacteria</taxon>
        <taxon>Bacillati</taxon>
        <taxon>Cyanobacteriota</taxon>
        <taxon>Cyanophyceae</taxon>
        <taxon>Nostocales</taxon>
        <taxon>Calotrichaceae</taxon>
        <taxon>Dulcicalothrix</taxon>
    </lineage>
</organism>
<gene>
    <name evidence="6" type="ORF">DSM106972_025040</name>
</gene>
<sequence>MITKENETVIILASPFEQKFDKLATKLIPLIPMWMTPNKITVLGFICGIAAAISYYLANFHEFWLILAAIFIFLHLLADSLDGSVARERKLTSKCGDFLDKILDALFYFALPVGIGVSSYAHFEIVIFSAIITLLHYLLLLLWSLMKNKCFFSFIGVFEYHLIFLVLTVLTYFWHHYLFKLGNYSLGWFDLILIVVLPLSFIDFCISSFKLFNELKNS</sequence>
<feature type="transmembrane region" description="Helical" evidence="5">
    <location>
        <begin position="150"/>
        <end position="174"/>
    </location>
</feature>
<dbReference type="Pfam" id="PF01066">
    <property type="entry name" value="CDP-OH_P_transf"/>
    <property type="match status" value="1"/>
</dbReference>
<evidence type="ECO:0000256" key="3">
    <source>
        <dbReference type="ARBA" id="ARBA00023136"/>
    </source>
</evidence>
<keyword evidence="7" id="KW-1185">Reference proteome</keyword>
<dbReference type="PANTHER" id="PTHR10414:SF37">
    <property type="entry name" value="BB IN A BOXCAR, ISOFORM C"/>
    <property type="match status" value="1"/>
</dbReference>
<dbReference type="InterPro" id="IPR014472">
    <property type="entry name" value="CHOPT"/>
</dbReference>
<comment type="similarity">
    <text evidence="4">Belongs to the CDP-alcohol phosphatidyltransferase class-I family.</text>
</comment>
<dbReference type="GO" id="GO:0008654">
    <property type="term" value="P:phospholipid biosynthetic process"/>
    <property type="evidence" value="ECO:0007669"/>
    <property type="project" value="InterPro"/>
</dbReference>
<dbReference type="Proteomes" id="UP000271624">
    <property type="component" value="Unassembled WGS sequence"/>
</dbReference>
<evidence type="ECO:0000313" key="6">
    <source>
        <dbReference type="EMBL" id="RUT07243.1"/>
    </source>
</evidence>
<keyword evidence="5" id="KW-0812">Transmembrane</keyword>
<evidence type="ECO:0000256" key="2">
    <source>
        <dbReference type="ARBA" id="ARBA00022679"/>
    </source>
</evidence>
<dbReference type="InterPro" id="IPR043130">
    <property type="entry name" value="CDP-OH_PTrfase_TM_dom"/>
</dbReference>
<evidence type="ECO:0000256" key="1">
    <source>
        <dbReference type="ARBA" id="ARBA00004370"/>
    </source>
</evidence>
<evidence type="ECO:0000256" key="4">
    <source>
        <dbReference type="RuleBase" id="RU003750"/>
    </source>
</evidence>
<dbReference type="RefSeq" id="WP_127081068.1">
    <property type="nucleotide sequence ID" value="NZ_RSCL01000005.1"/>
</dbReference>
<evidence type="ECO:0000256" key="5">
    <source>
        <dbReference type="SAM" id="Phobius"/>
    </source>
</evidence>
<dbReference type="PROSITE" id="PS00379">
    <property type="entry name" value="CDP_ALCOHOL_P_TRANSF"/>
    <property type="match status" value="1"/>
</dbReference>
<keyword evidence="5" id="KW-1133">Transmembrane helix</keyword>
<feature type="transmembrane region" description="Helical" evidence="5">
    <location>
        <begin position="40"/>
        <end position="57"/>
    </location>
</feature>
<dbReference type="PANTHER" id="PTHR10414">
    <property type="entry name" value="ETHANOLAMINEPHOSPHOTRANSFERASE"/>
    <property type="match status" value="1"/>
</dbReference>
<dbReference type="InterPro" id="IPR048254">
    <property type="entry name" value="CDP_ALCOHOL_P_TRANSF_CS"/>
</dbReference>
<dbReference type="InterPro" id="IPR000462">
    <property type="entry name" value="CDP-OH_P_trans"/>
</dbReference>
<name>A0A433VM85_9CYAN</name>
<protein>
    <recommendedName>
        <fullName evidence="8">CDP-alcohol phosphatidyltransferase</fullName>
    </recommendedName>
</protein>
<feature type="transmembrane region" description="Helical" evidence="5">
    <location>
        <begin position="125"/>
        <end position="143"/>
    </location>
</feature>
<accession>A0A433VM85</accession>
<dbReference type="AlphaFoldDB" id="A0A433VM85"/>
<comment type="subcellular location">
    <subcellularLocation>
        <location evidence="1">Membrane</location>
    </subcellularLocation>
</comment>
<reference evidence="6" key="2">
    <citation type="journal article" date="2019" name="Genome Biol. Evol.">
        <title>Day and night: Metabolic profiles and evolutionary relationships of six axenic non-marine cyanobacteria.</title>
        <authorList>
            <person name="Will S.E."/>
            <person name="Henke P."/>
            <person name="Boedeker C."/>
            <person name="Huang S."/>
            <person name="Brinkmann H."/>
            <person name="Rohde M."/>
            <person name="Jarek M."/>
            <person name="Friedl T."/>
            <person name="Seufert S."/>
            <person name="Schumacher M."/>
            <person name="Overmann J."/>
            <person name="Neumann-Schaal M."/>
            <person name="Petersen J."/>
        </authorList>
    </citation>
    <scope>NUCLEOTIDE SEQUENCE [LARGE SCALE GENOMIC DNA]</scope>
    <source>
        <strain evidence="6">PCC 7102</strain>
    </source>
</reference>
<feature type="transmembrane region" description="Helical" evidence="5">
    <location>
        <begin position="102"/>
        <end position="119"/>
    </location>
</feature>
<evidence type="ECO:0000313" key="7">
    <source>
        <dbReference type="Proteomes" id="UP000271624"/>
    </source>
</evidence>
<comment type="caution">
    <text evidence="6">The sequence shown here is derived from an EMBL/GenBank/DDBJ whole genome shotgun (WGS) entry which is preliminary data.</text>
</comment>
<keyword evidence="3 5" id="KW-0472">Membrane</keyword>
<dbReference type="GO" id="GO:0016780">
    <property type="term" value="F:phosphotransferase activity, for other substituted phosphate groups"/>
    <property type="evidence" value="ECO:0007669"/>
    <property type="project" value="InterPro"/>
</dbReference>
<proteinExistence type="inferred from homology"/>
<keyword evidence="2 4" id="KW-0808">Transferase</keyword>
<evidence type="ECO:0008006" key="8">
    <source>
        <dbReference type="Google" id="ProtNLM"/>
    </source>
</evidence>